<gene>
    <name evidence="1" type="ORF">GNH96_10880</name>
</gene>
<reference evidence="2" key="1">
    <citation type="submission" date="2019-12" db="EMBL/GenBank/DDBJ databases">
        <authorList>
            <person name="Awala S.I."/>
            <person name="Rhee S.K."/>
        </authorList>
    </citation>
    <scope>NUCLEOTIDE SEQUENCE [LARGE SCALE GENOMIC DNA]</scope>
    <source>
        <strain evidence="2">IM1</strain>
    </source>
</reference>
<evidence type="ECO:0000313" key="1">
    <source>
        <dbReference type="EMBL" id="QJD30427.1"/>
    </source>
</evidence>
<keyword evidence="2" id="KW-1185">Reference proteome</keyword>
<dbReference type="RefSeq" id="WP_169603703.1">
    <property type="nucleotide sequence ID" value="NZ_CP046565.1"/>
</dbReference>
<organism evidence="1 2">
    <name type="scientific">Methylococcus geothermalis</name>
    <dbReference type="NCBI Taxonomy" id="2681310"/>
    <lineage>
        <taxon>Bacteria</taxon>
        <taxon>Pseudomonadati</taxon>
        <taxon>Pseudomonadota</taxon>
        <taxon>Gammaproteobacteria</taxon>
        <taxon>Methylococcales</taxon>
        <taxon>Methylococcaceae</taxon>
        <taxon>Methylococcus</taxon>
    </lineage>
</organism>
<dbReference type="KEGG" id="metu:GNH96_10880"/>
<accession>A0A858Q9A9</accession>
<evidence type="ECO:0000313" key="2">
    <source>
        <dbReference type="Proteomes" id="UP000503004"/>
    </source>
</evidence>
<sequence length="182" mass="19951">MGEARAGAGFSPWLIRDDRFLMPWPATRLKHALSLRRCRAIPRNFNQDVKAIVNCSNELLRLVATGYFRGTKRTSLGEAMKGAMPPSYPAVFYNFPSMKSTTPGMPSAGPHQAPTRVATIPAAKIRIPTAWNFPPSFRMGGSLSEPDDSIGFPQLGQRGVCTDIFAPQFAQVPTSIIFLLVL</sequence>
<name>A0A858Q9A9_9GAMM</name>
<proteinExistence type="predicted"/>
<protein>
    <submittedName>
        <fullName evidence="1">Uncharacterized protein</fullName>
    </submittedName>
</protein>
<dbReference type="AlphaFoldDB" id="A0A858Q9A9"/>
<dbReference type="EMBL" id="CP046565">
    <property type="protein sequence ID" value="QJD30427.1"/>
    <property type="molecule type" value="Genomic_DNA"/>
</dbReference>
<dbReference type="Proteomes" id="UP000503004">
    <property type="component" value="Chromosome"/>
</dbReference>